<gene>
    <name evidence="1" type="ORF">SPARVUS_LOCUS14599541</name>
</gene>
<evidence type="ECO:0000313" key="1">
    <source>
        <dbReference type="EMBL" id="CAI9611762.1"/>
    </source>
</evidence>
<comment type="caution">
    <text evidence="1">The sequence shown here is derived from an EMBL/GenBank/DDBJ whole genome shotgun (WGS) entry which is preliminary data.</text>
</comment>
<protein>
    <submittedName>
        <fullName evidence="1">Uncharacterized protein</fullName>
    </submittedName>
</protein>
<accession>A0ABN9GSE7</accession>
<proteinExistence type="predicted"/>
<sequence length="54" mass="6380">MQVYNPNAHIPTLKMAVCISWCCSDRRLELNRISKGECHQHTEDHQYESKSFDE</sequence>
<dbReference type="EMBL" id="CATNWA010019174">
    <property type="protein sequence ID" value="CAI9611762.1"/>
    <property type="molecule type" value="Genomic_DNA"/>
</dbReference>
<reference evidence="1" key="1">
    <citation type="submission" date="2023-05" db="EMBL/GenBank/DDBJ databases">
        <authorList>
            <person name="Stuckert A."/>
        </authorList>
    </citation>
    <scope>NUCLEOTIDE SEQUENCE</scope>
</reference>
<keyword evidence="2" id="KW-1185">Reference proteome</keyword>
<organism evidence="1 2">
    <name type="scientific">Staurois parvus</name>
    <dbReference type="NCBI Taxonomy" id="386267"/>
    <lineage>
        <taxon>Eukaryota</taxon>
        <taxon>Metazoa</taxon>
        <taxon>Chordata</taxon>
        <taxon>Craniata</taxon>
        <taxon>Vertebrata</taxon>
        <taxon>Euteleostomi</taxon>
        <taxon>Amphibia</taxon>
        <taxon>Batrachia</taxon>
        <taxon>Anura</taxon>
        <taxon>Neobatrachia</taxon>
        <taxon>Ranoidea</taxon>
        <taxon>Ranidae</taxon>
        <taxon>Staurois</taxon>
    </lineage>
</organism>
<evidence type="ECO:0000313" key="2">
    <source>
        <dbReference type="Proteomes" id="UP001162483"/>
    </source>
</evidence>
<name>A0ABN9GSE7_9NEOB</name>
<dbReference type="Proteomes" id="UP001162483">
    <property type="component" value="Unassembled WGS sequence"/>
</dbReference>